<sequence length="969" mass="106691">MSRQQTFPRRIQDSEIMNPQDDEAKQQAELRHKALVLTDYHPRPSFGTQGQPIQIVANFFQVKFDGEGKLIYHYDVDITPILRYKPDSDKPDRGPRKLPLSLTKEILDRTAQQLGPDFGPCFKSGAFDGRKNFFSPIAMPIDTKNSQVIDTVVVIPDEDPRPPRPGHENEPQGRQFKVAIKHVAHIELEAIAKFCRGERQATQTESMMLTAIMATNVLLRQEPSLRYTPVGAAQNRFFTMQEIETIGSGGLVGKGFMQSFRPGLGHPGIQLDTAYSAFLQPGKMTDIAALVLSGGGGGGGGRGGRGGGRGGRGGGRGGFGGGNFGGGGPEMPQELRPFELSKLRKVFAMCKFKLNHRPTSKIFTIMSITAKPASEIEFTLSGRDGAPDEKINLAAYYKKVYNKDLRYPRLPCVIYGKKNYVPLEFVDIEPFNGLPPNKLLPDQAADMIRVAGARPPDRLARIKHWRSTLAWEQQEKVKAWGLQIRPDLAEVQARILPTPTVRYAGDGQQGVMRPSFGSWNLKGKRFYQPGAPLTAWSVVSFERNMGAAEMRPFVQFFTRGLGATGIQVATQQPPLIGPINPAYQGTGVNKSILDALTQAAKAAWEAGGKKGPPQLIVVLLPVREVALYEEIKRIAACSLHAPVVTQCLQAAKVGAQAQRLDQYVANVAMKVNAKLGGVTHTVPMSDLPGMTNRTMLVGADVTHPPARNDDVIAPSIAATVASKNAENNLYSAVVRLQTGRQEPITDLENMMVGHLKKYGENTKYLPDSIVFYRDGVSEGQYAIVVQQEVKDIRKACESLKPGYKPKITFIICAKKHNMRFFSANNQNVDRSGNLPAGTVVDRTVCHPFAFDFYLQAQAGLIGTARPTHYVVLVDENNYKPDDLQRLTNGLCYSFARATRSVSIVSVCYYADIICTKSRALVYEEESFSDTQTQSSAGGRGPMPSDDFDAMKISKLFSKNPEFDRVAWYM</sequence>
<accession>A0ACC2XQ96</accession>
<comment type="caution">
    <text evidence="1">The sequence shown here is derived from an EMBL/GenBank/DDBJ whole genome shotgun (WGS) entry which is preliminary data.</text>
</comment>
<evidence type="ECO:0000313" key="1">
    <source>
        <dbReference type="EMBL" id="KAJ9125778.1"/>
    </source>
</evidence>
<keyword evidence="2" id="KW-1185">Reference proteome</keyword>
<name>A0ACC2XQ96_9TREE</name>
<reference evidence="1" key="1">
    <citation type="submission" date="2023-04" db="EMBL/GenBank/DDBJ databases">
        <title>Draft Genome sequencing of Naganishia species isolated from polar environments using Oxford Nanopore Technology.</title>
        <authorList>
            <person name="Leo P."/>
            <person name="Venkateswaran K."/>
        </authorList>
    </citation>
    <scope>NUCLEOTIDE SEQUENCE</scope>
    <source>
        <strain evidence="1">DBVPG 5303</strain>
    </source>
</reference>
<organism evidence="1 2">
    <name type="scientific">Naganishia onofrii</name>
    <dbReference type="NCBI Taxonomy" id="1851511"/>
    <lineage>
        <taxon>Eukaryota</taxon>
        <taxon>Fungi</taxon>
        <taxon>Dikarya</taxon>
        <taxon>Basidiomycota</taxon>
        <taxon>Agaricomycotina</taxon>
        <taxon>Tremellomycetes</taxon>
        <taxon>Filobasidiales</taxon>
        <taxon>Filobasidiaceae</taxon>
        <taxon>Naganishia</taxon>
    </lineage>
</organism>
<gene>
    <name evidence="1" type="ORF">QFC24_002562</name>
</gene>
<protein>
    <submittedName>
        <fullName evidence="1">Uncharacterized protein</fullName>
    </submittedName>
</protein>
<dbReference type="EMBL" id="JASBWV010000007">
    <property type="protein sequence ID" value="KAJ9125778.1"/>
    <property type="molecule type" value="Genomic_DNA"/>
</dbReference>
<dbReference type="Proteomes" id="UP001234202">
    <property type="component" value="Unassembled WGS sequence"/>
</dbReference>
<evidence type="ECO:0000313" key="2">
    <source>
        <dbReference type="Proteomes" id="UP001234202"/>
    </source>
</evidence>
<proteinExistence type="predicted"/>